<protein>
    <submittedName>
        <fullName evidence="1">Uncharacterized protein</fullName>
    </submittedName>
</protein>
<keyword evidence="2" id="KW-1185">Reference proteome</keyword>
<evidence type="ECO:0000313" key="2">
    <source>
        <dbReference type="Proteomes" id="UP001050691"/>
    </source>
</evidence>
<dbReference type="AlphaFoldDB" id="A0AAV5A361"/>
<evidence type="ECO:0000313" key="1">
    <source>
        <dbReference type="EMBL" id="GJJ07923.1"/>
    </source>
</evidence>
<dbReference type="EMBL" id="BPWL01000002">
    <property type="protein sequence ID" value="GJJ07923.1"/>
    <property type="molecule type" value="Genomic_DNA"/>
</dbReference>
<accession>A0AAV5A361</accession>
<proteinExistence type="predicted"/>
<comment type="caution">
    <text evidence="1">The sequence shown here is derived from an EMBL/GenBank/DDBJ whole genome shotgun (WGS) entry which is preliminary data.</text>
</comment>
<gene>
    <name evidence="1" type="ORF">Clacol_002129</name>
</gene>
<organism evidence="1 2">
    <name type="scientific">Clathrus columnatus</name>
    <dbReference type="NCBI Taxonomy" id="1419009"/>
    <lineage>
        <taxon>Eukaryota</taxon>
        <taxon>Fungi</taxon>
        <taxon>Dikarya</taxon>
        <taxon>Basidiomycota</taxon>
        <taxon>Agaricomycotina</taxon>
        <taxon>Agaricomycetes</taxon>
        <taxon>Phallomycetidae</taxon>
        <taxon>Phallales</taxon>
        <taxon>Clathraceae</taxon>
        <taxon>Clathrus</taxon>
    </lineage>
</organism>
<reference evidence="1" key="1">
    <citation type="submission" date="2021-10" db="EMBL/GenBank/DDBJ databases">
        <title>De novo Genome Assembly of Clathrus columnatus (Basidiomycota, Fungi) Using Illumina and Nanopore Sequence Data.</title>
        <authorList>
            <person name="Ogiso-Tanaka E."/>
            <person name="Itagaki H."/>
            <person name="Hosoya T."/>
            <person name="Hosaka K."/>
        </authorList>
    </citation>
    <scope>NUCLEOTIDE SEQUENCE</scope>
    <source>
        <strain evidence="1">MO-923</strain>
    </source>
</reference>
<name>A0AAV5A361_9AGAM</name>
<dbReference type="Proteomes" id="UP001050691">
    <property type="component" value="Unassembled WGS sequence"/>
</dbReference>
<sequence length="220" mass="25132">MDSLHRICPNLRKISIVASEDLPFRAIRPLLKCLTLVEMISQEDVDIELEDMVTITTNRSSWQVIHLPSVKPLSYQAMVPFARNCPHLYKLRLALDSKLGIPDPNVLDVKFSSLASLIVGFSEPTSDFQLALFLSKICSKPIEITPYSLIPENHRLWKTVEKLVNFILTTQLENQRLKDENIITTHVCRFNVNKTEVMPDELSKRIIVPDGDETEEFQSS</sequence>